<dbReference type="RefSeq" id="WP_145045713.1">
    <property type="nucleotide sequence ID" value="NZ_CP036347.1"/>
</dbReference>
<dbReference type="SUPFAM" id="SSF160631">
    <property type="entry name" value="SMI1/KNR4-like"/>
    <property type="match status" value="1"/>
</dbReference>
<evidence type="ECO:0000313" key="3">
    <source>
        <dbReference type="Proteomes" id="UP000320722"/>
    </source>
</evidence>
<feature type="domain" description="Knr4/Smi1-like" evidence="1">
    <location>
        <begin position="42"/>
        <end position="148"/>
    </location>
</feature>
<protein>
    <recommendedName>
        <fullName evidence="1">Knr4/Smi1-like domain-containing protein</fullName>
    </recommendedName>
</protein>
<dbReference type="InterPro" id="IPR037883">
    <property type="entry name" value="Knr4/Smi1-like_sf"/>
</dbReference>
<sequence length="183" mass="20873">MSISKPTCPEELFPPFEKIGDNGWNKHLSDFLKSFDVPLPVPCTNLDLEKQELAMGMKFPDSLRLFLLEFGPVSFDYVEILAPSQISLATELWFADKLTENLNEYILIANAGGPENRFALNIESGDCYLARHYPPRLERCLNSFDELIRIACVGLFTGYYGWDDEELEAMQTQVMKDLFGFVL</sequence>
<dbReference type="AlphaFoldDB" id="A0A517WMR1"/>
<accession>A0A517WMR1</accession>
<dbReference type="Pfam" id="PF09346">
    <property type="entry name" value="SMI1_KNR4"/>
    <property type="match status" value="1"/>
</dbReference>
<dbReference type="EMBL" id="CP036347">
    <property type="protein sequence ID" value="QDU06552.1"/>
    <property type="molecule type" value="Genomic_DNA"/>
</dbReference>
<reference evidence="2 3" key="1">
    <citation type="submission" date="2019-02" db="EMBL/GenBank/DDBJ databases">
        <title>Deep-cultivation of Planctomycetes and their phenomic and genomic characterization uncovers novel biology.</title>
        <authorList>
            <person name="Wiegand S."/>
            <person name="Jogler M."/>
            <person name="Boedeker C."/>
            <person name="Pinto D."/>
            <person name="Vollmers J."/>
            <person name="Rivas-Marin E."/>
            <person name="Kohn T."/>
            <person name="Peeters S.H."/>
            <person name="Heuer A."/>
            <person name="Rast P."/>
            <person name="Oberbeckmann S."/>
            <person name="Bunk B."/>
            <person name="Jeske O."/>
            <person name="Meyerdierks A."/>
            <person name="Storesund J.E."/>
            <person name="Kallscheuer N."/>
            <person name="Luecker S."/>
            <person name="Lage O.M."/>
            <person name="Pohl T."/>
            <person name="Merkel B.J."/>
            <person name="Hornburger P."/>
            <person name="Mueller R.-W."/>
            <person name="Bruemmer F."/>
            <person name="Labrenz M."/>
            <person name="Spormann A.M."/>
            <person name="Op den Camp H."/>
            <person name="Overmann J."/>
            <person name="Amann R."/>
            <person name="Jetten M.S.M."/>
            <person name="Mascher T."/>
            <person name="Medema M.H."/>
            <person name="Devos D.P."/>
            <person name="Kaster A.-K."/>
            <person name="Ovreas L."/>
            <person name="Rohde M."/>
            <person name="Galperin M.Y."/>
            <person name="Jogler C."/>
        </authorList>
    </citation>
    <scope>NUCLEOTIDE SEQUENCE [LARGE SCALE GENOMIC DNA]</scope>
    <source>
        <strain evidence="2 3">V6</strain>
    </source>
</reference>
<name>A0A517WMR1_9PLAN</name>
<evidence type="ECO:0000313" key="2">
    <source>
        <dbReference type="EMBL" id="QDU06552.1"/>
    </source>
</evidence>
<organism evidence="2 3">
    <name type="scientific">Gimesia chilikensis</name>
    <dbReference type="NCBI Taxonomy" id="2605989"/>
    <lineage>
        <taxon>Bacteria</taxon>
        <taxon>Pseudomonadati</taxon>
        <taxon>Planctomycetota</taxon>
        <taxon>Planctomycetia</taxon>
        <taxon>Planctomycetales</taxon>
        <taxon>Planctomycetaceae</taxon>
        <taxon>Gimesia</taxon>
    </lineage>
</organism>
<dbReference type="Gene3D" id="3.40.1580.10">
    <property type="entry name" value="SMI1/KNR4-like"/>
    <property type="match status" value="1"/>
</dbReference>
<gene>
    <name evidence="2" type="ORF">V6x_63060</name>
</gene>
<dbReference type="InterPro" id="IPR018958">
    <property type="entry name" value="Knr4/Smi1-like_dom"/>
</dbReference>
<proteinExistence type="predicted"/>
<evidence type="ECO:0000259" key="1">
    <source>
        <dbReference type="Pfam" id="PF09346"/>
    </source>
</evidence>
<dbReference type="Proteomes" id="UP000320722">
    <property type="component" value="Chromosome"/>
</dbReference>